<organism evidence="2 3">
    <name type="scientific">Candidatus Thiomargarita nelsonii</name>
    <dbReference type="NCBI Taxonomy" id="1003181"/>
    <lineage>
        <taxon>Bacteria</taxon>
        <taxon>Pseudomonadati</taxon>
        <taxon>Pseudomonadota</taxon>
        <taxon>Gammaproteobacteria</taxon>
        <taxon>Thiotrichales</taxon>
        <taxon>Thiotrichaceae</taxon>
        <taxon>Thiomargarita</taxon>
    </lineage>
</organism>
<feature type="transmembrane region" description="Helical" evidence="1">
    <location>
        <begin position="29"/>
        <end position="48"/>
    </location>
</feature>
<gene>
    <name evidence="2" type="ORF">PN36_06290</name>
</gene>
<dbReference type="Pfam" id="PF11874">
    <property type="entry name" value="DUF3394"/>
    <property type="match status" value="1"/>
</dbReference>
<feature type="transmembrane region" description="Helical" evidence="1">
    <location>
        <begin position="179"/>
        <end position="196"/>
    </location>
</feature>
<dbReference type="EMBL" id="JSZA02000018">
    <property type="protein sequence ID" value="KHD06487.1"/>
    <property type="molecule type" value="Genomic_DNA"/>
</dbReference>
<reference evidence="2 3" key="1">
    <citation type="journal article" date="2016" name="Front. Microbiol.">
        <title>Single-Cell (Meta-)Genomics of a Dimorphic Candidatus Thiomargarita nelsonii Reveals Genomic Plasticity.</title>
        <authorList>
            <person name="Flood B.E."/>
            <person name="Fliss P."/>
            <person name="Jones D.S."/>
            <person name="Dick G.J."/>
            <person name="Jain S."/>
            <person name="Kaster A.K."/>
            <person name="Winkel M."/>
            <person name="Mussmann M."/>
            <person name="Bailey J."/>
        </authorList>
    </citation>
    <scope>NUCLEOTIDE SEQUENCE [LARGE SCALE GENOMIC DNA]</scope>
    <source>
        <strain evidence="2">Hydrate Ridge</strain>
    </source>
</reference>
<keyword evidence="1" id="KW-0472">Membrane</keyword>
<dbReference type="Proteomes" id="UP000030428">
    <property type="component" value="Unassembled WGS sequence"/>
</dbReference>
<dbReference type="InterPro" id="IPR021814">
    <property type="entry name" value="DUF3394"/>
</dbReference>
<evidence type="ECO:0000313" key="3">
    <source>
        <dbReference type="Proteomes" id="UP000030428"/>
    </source>
</evidence>
<proteinExistence type="predicted"/>
<feature type="transmembrane region" description="Helical" evidence="1">
    <location>
        <begin position="54"/>
        <end position="74"/>
    </location>
</feature>
<name>A0A0A6P7Y5_9GAMM</name>
<keyword evidence="1" id="KW-1133">Transmembrane helix</keyword>
<protein>
    <submittedName>
        <fullName evidence="2">Uncharacterized protein</fullName>
    </submittedName>
</protein>
<evidence type="ECO:0000256" key="1">
    <source>
        <dbReference type="SAM" id="Phobius"/>
    </source>
</evidence>
<comment type="caution">
    <text evidence="2">The sequence shown here is derived from an EMBL/GenBank/DDBJ whole genome shotgun (WGS) entry which is preliminary data.</text>
</comment>
<keyword evidence="3" id="KW-1185">Reference proteome</keyword>
<dbReference type="AlphaFoldDB" id="A0A0A6P7Y5"/>
<accession>A0A0A6P7Y5</accession>
<keyword evidence="1" id="KW-0812">Transmembrane</keyword>
<sequence>MRLLVAEKQLKEFEDAFWASKAIEAEKRVILSAVSAMLIFAAATQGYWLTKSKLWESLALFLIAFTLFRPGFWWDYIYPPLKQENPIMLVAEKNIPVDQELRIVVTGETIDGKNVQKTVLLPLGDTGRLLQAGIETRIENEKVYIDNIVFGSQAEKMGLDFNWEIITVEVENERPPKQWMFIPAILLLIFLAHGQLNRRKFHS</sequence>
<evidence type="ECO:0000313" key="2">
    <source>
        <dbReference type="EMBL" id="KHD06487.1"/>
    </source>
</evidence>